<dbReference type="EMBL" id="JAUQOM010000004">
    <property type="protein sequence ID" value="MDO7835540.1"/>
    <property type="molecule type" value="Genomic_DNA"/>
</dbReference>
<protein>
    <recommendedName>
        <fullName evidence="4">OmpR/PhoB-type domain-containing protein</fullName>
    </recommendedName>
</protein>
<comment type="caution">
    <text evidence="2">The sequence shown here is derived from an EMBL/GenBank/DDBJ whole genome shotgun (WGS) entry which is preliminary data.</text>
</comment>
<keyword evidence="1" id="KW-1133">Transmembrane helix</keyword>
<dbReference type="RefSeq" id="WP_304535965.1">
    <property type="nucleotide sequence ID" value="NZ_JAUQOM010000004.1"/>
</dbReference>
<gene>
    <name evidence="2" type="ORF">Q4610_10850</name>
</gene>
<name>A0ABT8ZP60_9SPHN</name>
<reference evidence="2" key="1">
    <citation type="submission" date="2023-07" db="EMBL/GenBank/DDBJ databases">
        <title>Bacterial whole genome sequence for Sphingobium sp. HBC34.</title>
        <authorList>
            <person name="Le V."/>
            <person name="Ko S.-R."/>
            <person name="Ahn C.-Y."/>
            <person name="Oh H.-M."/>
        </authorList>
    </citation>
    <scope>NUCLEOTIDE SEQUENCE</scope>
    <source>
        <strain evidence="2">HBC34</strain>
    </source>
</reference>
<evidence type="ECO:0008006" key="4">
    <source>
        <dbReference type="Google" id="ProtNLM"/>
    </source>
</evidence>
<keyword evidence="1" id="KW-0812">Transmembrane</keyword>
<feature type="transmembrane region" description="Helical" evidence="1">
    <location>
        <begin position="133"/>
        <end position="154"/>
    </location>
</feature>
<dbReference type="Proteomes" id="UP001176471">
    <property type="component" value="Unassembled WGS sequence"/>
</dbReference>
<keyword evidence="3" id="KW-1185">Reference proteome</keyword>
<evidence type="ECO:0000256" key="1">
    <source>
        <dbReference type="SAM" id="Phobius"/>
    </source>
</evidence>
<sequence>MDATHAADPSDPASAFAQEAANFRELLSAGRSPVFLQLFDFLLSRSQDERAPKEVEIALAVFGKDGAEGAVGDSAVRVYVHRLRKRLDDHYAGRAGHRLHIPKGEYRILLSAQTAAAMPDTTVRWPGLPRWRVSTYIGVIALLLAANIAIWWLVAPARPPGDPALQLRSTSFWHPLALDKPSLVVTGDAFLLAEAEQQKDIKRLILDPAIRSRSDFGSYLTNHPDAFYSLYDLDLHYTPVGTAVATWSILPVVHALHSARGSEPLLVPSSRLRPAALESNDIVYVGRLSSLGLVAPPLFQASGFTWDQADGILKDRRSGKAYSDVPPSGQESQLRRDYGYIASFSVPSGRHILVIAGLGDRGVESMAQLVTNPVEIGQLAGQRAATRSFEALYEVKSMDNVALDRTLLLVRPLRSAAPMPARPRSGR</sequence>
<organism evidence="2 3">
    <name type="scientific">Sphingobium cyanobacteriorum</name>
    <dbReference type="NCBI Taxonomy" id="3063954"/>
    <lineage>
        <taxon>Bacteria</taxon>
        <taxon>Pseudomonadati</taxon>
        <taxon>Pseudomonadota</taxon>
        <taxon>Alphaproteobacteria</taxon>
        <taxon>Sphingomonadales</taxon>
        <taxon>Sphingomonadaceae</taxon>
        <taxon>Sphingobium</taxon>
    </lineage>
</organism>
<proteinExistence type="predicted"/>
<accession>A0ABT8ZP60</accession>
<keyword evidence="1" id="KW-0472">Membrane</keyword>
<evidence type="ECO:0000313" key="3">
    <source>
        <dbReference type="Proteomes" id="UP001176471"/>
    </source>
</evidence>
<evidence type="ECO:0000313" key="2">
    <source>
        <dbReference type="EMBL" id="MDO7835540.1"/>
    </source>
</evidence>